<evidence type="ECO:0000313" key="8">
    <source>
        <dbReference type="Proteomes" id="UP000218209"/>
    </source>
</evidence>
<evidence type="ECO:0000256" key="5">
    <source>
        <dbReference type="SAM" id="MobiDB-lite"/>
    </source>
</evidence>
<comment type="similarity">
    <text evidence="4">Belongs to the PP2C family.</text>
</comment>
<keyword evidence="8" id="KW-1185">Reference proteome</keyword>
<feature type="domain" description="PPM-type phosphatase" evidence="6">
    <location>
        <begin position="492"/>
        <end position="837"/>
    </location>
</feature>
<sequence length="908" mass="95333">MVFRRLLGRPRRGGGDVVDGYEAPSGGDVMEEEAPRVTRRPSRRKQQPVRPDPSAPPSATRPPPTRPSTHAHAMNGHAMAATTWSADASTAPATAAEDPRNAPPPPHHGSAASAHAHDTRRHRHEQRHGRGHGHHHEHRHHEGGGHASPRSTPRRADSSGAEGSSASKRAPPSPPREASAPPDAPRSGRHRTPNGDAPASASADGVVAQRSSPPSPAAAGRTHRRRHSKRHSRGDSMGASVEGATTGTDGEPPVWAPPTVAAMAAAEKPVATRRSGSPTAPAKKAETVFAPPKKKAGPMPSVPSRAPPSATPAVRYSLDERRPSTVGLVSTRKGGDGGFMPIPELKRGRKKGSKAAAPEGGQERPSGQGEQGQGGWSGATGSATTSDMPRPPAPSPTQVSAEEQARRRARRPSPAPAGGRLSLDGAGGGAGGGSTLDRAVQEVEASKNRRLSVDGDLPVAAQTPHERSAKIASDGLEGVWLVEPAALVLPISLGACSKAGWEPVRDGHRREVVEVRKENQDAFCAHGPFSDHGGQIMVGVFDGHGAEGRGVSHFVRDTVPRAARELYSHTAPGRSGGRGDDSASLGAIHEGYSHSSHGTARRAEGRRADLHRARAKTLKAAFLRTERALTADGSAVDHVFSGTTAVVVWMHGADLYSACAGDSRAIIGRRLPPASATSALDAAAGVSGSERFLAVDTTWDQKPSRPDERKRVKAAGGRVARWRRNVGPLRVWKPTEWLPGLAMTRSIGDTVLSPYGVQPVPEVSYLRLSRADSFLVLASDGVWEFMSSQEVATFVGRFRRTGGAADEAADALVREAVRRWRRNEVVVDDTTAVVVWIEWERDGTGLPAAVAVSSNRAGVFGGGRSAAVAAAAAASSDFAVTQAAERPLLVNEDGKLVPFPVKNDVVTE</sequence>
<feature type="compositionally biased region" description="Gly residues" evidence="5">
    <location>
        <begin position="425"/>
        <end position="434"/>
    </location>
</feature>
<accession>A0A1X6NSF6</accession>
<feature type="region of interest" description="Disordered" evidence="5">
    <location>
        <begin position="1"/>
        <end position="435"/>
    </location>
</feature>
<protein>
    <recommendedName>
        <fullName evidence="6">PPM-type phosphatase domain-containing protein</fullName>
    </recommendedName>
</protein>
<evidence type="ECO:0000256" key="3">
    <source>
        <dbReference type="ARBA" id="ARBA00022912"/>
    </source>
</evidence>
<dbReference type="InterPro" id="IPR036457">
    <property type="entry name" value="PPM-type-like_dom_sf"/>
</dbReference>
<dbReference type="EMBL" id="KV919127">
    <property type="protein sequence ID" value="OSX71532.1"/>
    <property type="molecule type" value="Genomic_DNA"/>
</dbReference>
<evidence type="ECO:0000256" key="2">
    <source>
        <dbReference type="ARBA" id="ARBA00022801"/>
    </source>
</evidence>
<evidence type="ECO:0000256" key="1">
    <source>
        <dbReference type="ARBA" id="ARBA00022723"/>
    </source>
</evidence>
<dbReference type="InterPro" id="IPR000222">
    <property type="entry name" value="PP2C_BS"/>
</dbReference>
<dbReference type="SUPFAM" id="SSF81606">
    <property type="entry name" value="PP2C-like"/>
    <property type="match status" value="1"/>
</dbReference>
<organism evidence="7 8">
    <name type="scientific">Porphyra umbilicalis</name>
    <name type="common">Purple laver</name>
    <name type="synonym">Red alga</name>
    <dbReference type="NCBI Taxonomy" id="2786"/>
    <lineage>
        <taxon>Eukaryota</taxon>
        <taxon>Rhodophyta</taxon>
        <taxon>Bangiophyceae</taxon>
        <taxon>Bangiales</taxon>
        <taxon>Bangiaceae</taxon>
        <taxon>Porphyra</taxon>
    </lineage>
</organism>
<reference evidence="7 8" key="1">
    <citation type="submission" date="2017-03" db="EMBL/GenBank/DDBJ databases">
        <title>WGS assembly of Porphyra umbilicalis.</title>
        <authorList>
            <person name="Brawley S.H."/>
            <person name="Blouin N.A."/>
            <person name="Ficko-Blean E."/>
            <person name="Wheeler G.L."/>
            <person name="Lohr M."/>
            <person name="Goodson H.V."/>
            <person name="Jenkins J.W."/>
            <person name="Blaby-Haas C.E."/>
            <person name="Helliwell K.E."/>
            <person name="Chan C."/>
            <person name="Marriage T."/>
            <person name="Bhattacharya D."/>
            <person name="Klein A.S."/>
            <person name="Badis Y."/>
            <person name="Brodie J."/>
            <person name="Cao Y."/>
            <person name="Collen J."/>
            <person name="Dittami S.M."/>
            <person name="Gachon C.M."/>
            <person name="Green B.R."/>
            <person name="Karpowicz S."/>
            <person name="Kim J.W."/>
            <person name="Kudahl U."/>
            <person name="Lin S."/>
            <person name="Michel G."/>
            <person name="Mittag M."/>
            <person name="Olson B.J."/>
            <person name="Pangilinan J."/>
            <person name="Peng Y."/>
            <person name="Qiu H."/>
            <person name="Shu S."/>
            <person name="Singer J.T."/>
            <person name="Smith A.G."/>
            <person name="Sprecher B.N."/>
            <person name="Wagner V."/>
            <person name="Wang W."/>
            <person name="Wang Z.-Y."/>
            <person name="Yan J."/>
            <person name="Yarish C."/>
            <person name="Zoeuner-Riek S."/>
            <person name="Zhuang Y."/>
            <person name="Zou Y."/>
            <person name="Lindquist E.A."/>
            <person name="Grimwood J."/>
            <person name="Barry K."/>
            <person name="Rokhsar D.S."/>
            <person name="Schmutz J."/>
            <person name="Stiller J.W."/>
            <person name="Grossman A.R."/>
            <person name="Prochnik S.E."/>
        </authorList>
    </citation>
    <scope>NUCLEOTIDE SEQUENCE [LARGE SCALE GENOMIC DNA]</scope>
    <source>
        <strain evidence="7">4086291</strain>
    </source>
</reference>
<feature type="compositionally biased region" description="Gly residues" evidence="5">
    <location>
        <begin position="369"/>
        <end position="378"/>
    </location>
</feature>
<dbReference type="PROSITE" id="PS01032">
    <property type="entry name" value="PPM_1"/>
    <property type="match status" value="1"/>
</dbReference>
<proteinExistence type="inferred from homology"/>
<feature type="compositionally biased region" description="Low complexity" evidence="5">
    <location>
        <begin position="158"/>
        <end position="181"/>
    </location>
</feature>
<dbReference type="SMART" id="SM00332">
    <property type="entry name" value="PP2Cc"/>
    <property type="match status" value="1"/>
</dbReference>
<gene>
    <name evidence="7" type="ORF">BU14_0524s0015</name>
</gene>
<dbReference type="OrthoDB" id="10264738at2759"/>
<feature type="compositionally biased region" description="Low complexity" evidence="5">
    <location>
        <begin position="354"/>
        <end position="368"/>
    </location>
</feature>
<dbReference type="AlphaFoldDB" id="A0A1X6NSF6"/>
<feature type="compositionally biased region" description="Low complexity" evidence="5">
    <location>
        <begin position="257"/>
        <end position="269"/>
    </location>
</feature>
<keyword evidence="3 4" id="KW-0904">Protein phosphatase</keyword>
<keyword evidence="2 4" id="KW-0378">Hydrolase</keyword>
<feature type="compositionally biased region" description="Low complexity" evidence="5">
    <location>
        <begin position="67"/>
        <end position="96"/>
    </location>
</feature>
<dbReference type="PROSITE" id="PS51746">
    <property type="entry name" value="PPM_2"/>
    <property type="match status" value="1"/>
</dbReference>
<keyword evidence="1" id="KW-0479">Metal-binding</keyword>
<dbReference type="Pfam" id="PF00481">
    <property type="entry name" value="PP2C"/>
    <property type="match status" value="1"/>
</dbReference>
<dbReference type="InterPro" id="IPR015655">
    <property type="entry name" value="PP2C"/>
</dbReference>
<feature type="compositionally biased region" description="Basic residues" evidence="5">
    <location>
        <begin position="1"/>
        <end position="12"/>
    </location>
</feature>
<evidence type="ECO:0000313" key="7">
    <source>
        <dbReference type="EMBL" id="OSX71532.1"/>
    </source>
</evidence>
<dbReference type="GO" id="GO:0004722">
    <property type="term" value="F:protein serine/threonine phosphatase activity"/>
    <property type="evidence" value="ECO:0007669"/>
    <property type="project" value="InterPro"/>
</dbReference>
<feature type="region of interest" description="Disordered" evidence="5">
    <location>
        <begin position="568"/>
        <end position="608"/>
    </location>
</feature>
<dbReference type="InterPro" id="IPR001932">
    <property type="entry name" value="PPM-type_phosphatase-like_dom"/>
</dbReference>
<dbReference type="CDD" id="cd00143">
    <property type="entry name" value="PP2Cc"/>
    <property type="match status" value="1"/>
</dbReference>
<dbReference type="Gene3D" id="3.60.40.10">
    <property type="entry name" value="PPM-type phosphatase domain"/>
    <property type="match status" value="1"/>
</dbReference>
<feature type="compositionally biased region" description="Pro residues" evidence="5">
    <location>
        <begin position="50"/>
        <end position="66"/>
    </location>
</feature>
<dbReference type="PANTHER" id="PTHR47992">
    <property type="entry name" value="PROTEIN PHOSPHATASE"/>
    <property type="match status" value="1"/>
</dbReference>
<evidence type="ECO:0000259" key="6">
    <source>
        <dbReference type="PROSITE" id="PS51746"/>
    </source>
</evidence>
<dbReference type="Proteomes" id="UP000218209">
    <property type="component" value="Unassembled WGS sequence"/>
</dbReference>
<evidence type="ECO:0000256" key="4">
    <source>
        <dbReference type="RuleBase" id="RU003465"/>
    </source>
</evidence>
<dbReference type="GO" id="GO:0046872">
    <property type="term" value="F:metal ion binding"/>
    <property type="evidence" value="ECO:0007669"/>
    <property type="project" value="UniProtKB-KW"/>
</dbReference>
<feature type="compositionally biased region" description="Basic residues" evidence="5">
    <location>
        <begin position="118"/>
        <end position="141"/>
    </location>
</feature>
<name>A0A1X6NSF6_PORUM</name>
<feature type="compositionally biased region" description="Basic residues" evidence="5">
    <location>
        <begin position="221"/>
        <end position="232"/>
    </location>
</feature>
<feature type="compositionally biased region" description="Basic residues" evidence="5">
    <location>
        <begin position="37"/>
        <end position="47"/>
    </location>
</feature>